<reference evidence="10 11" key="1">
    <citation type="journal article" date="2011" name="J. Bacteriol.">
        <title>Genome sequence of 'Pedosphaera parvula' Ellin514, an aerobic Verrucomicrobial isolate from pasture soil.</title>
        <authorList>
            <person name="Kant R."/>
            <person name="van Passel M.W."/>
            <person name="Sangwan P."/>
            <person name="Palva A."/>
            <person name="Lucas S."/>
            <person name="Copeland A."/>
            <person name="Lapidus A."/>
            <person name="Glavina Del Rio T."/>
            <person name="Dalin E."/>
            <person name="Tice H."/>
            <person name="Bruce D."/>
            <person name="Goodwin L."/>
            <person name="Pitluck S."/>
            <person name="Chertkov O."/>
            <person name="Larimer F.W."/>
            <person name="Land M.L."/>
            <person name="Hauser L."/>
            <person name="Brettin T.S."/>
            <person name="Detter J.C."/>
            <person name="Han S."/>
            <person name="de Vos W.M."/>
            <person name="Janssen P.H."/>
            <person name="Smidt H."/>
        </authorList>
    </citation>
    <scope>NUCLEOTIDE SEQUENCE [LARGE SCALE GENOMIC DNA]</scope>
    <source>
        <strain evidence="10 11">Ellin514</strain>
    </source>
</reference>
<sequence length="1840" mass="191069" precursor="true">MKTRIPGEVFGKAQARLMVISAVAVLFSFLFMAPVWAVERQTLRNHVPTAVRHLQPVSKLSASKSIDLSISLPLRNREILTNLLQQIYDPTSTNYHRYLTSEQFAQQFGPTEKDYQTLLTYLKSQGLAVTGTHPNRTLVDVNGGVGNIEKVFQIGLRTYQHPTESRTFYAPDTEPSFDRTLSILSVSGLDNYVLPRPMNLKNAFHRSLNATPHVTGSGPRGNFIGKDFRAAYAPGVTLDGSGQAVGLFELDGYFPGDIAEYEALTGLPNVTVTNVLLNGRGASAGLNNVEVALDIEMVISMAPALSKVIVYEGNSPNDVLNRMATDNQARQLSCSWGFGSQVDAGRDQIFQQFAAQGQSMFQASGDLGAWSGAIFPPSDNPFITVVGGTSLTTTNPSGAWTSETAWPLSGGGISTTYALPAWQQGIGIPANQGSTTMRNIPDVACLADSIIWIVANNGEQGVVGGTSASAPLWAGFTALVNQQAAASGKASVGFINPAIYAIGKRPDFAINFHDVVSGNNTNSSSPNKFFAVTGYDLCTGWGTPNGSNLISALLGPPDSLLITPATIVTAMGAASGPFNPAAQNYALTTFGELPVNWSAANSSAWLDVSPTAGTIATNSPATVTFSLNSTASNLLAGSYVAKVWFTNLNNGFAQSRQFILNIITPPIITTQPSNQTVLSGAAARFAVGTAANAQLSYQWQRNGTNITNSGNISGSDTSVLAIADASPVDAGIYAVIVSNALNSVTSSEATLTVLPTTTPEVTMATLYSFTGGTDGANPNTLMQSTSGDFYGTTQRGGLDGSGTVFKMPPGGVPVNLHSFSGQADGAHPQAALVQSMDGNLYGTTFGGGLTGNGTVFKMGTNGLLTSLVSFNITNGDFPYAGLTFATDGNLYGTTSQGGNAGHGTAFKMNTNGVLSTLVSFVDVNGGFPHAGLIQGMDGSFYGTTFKGGNFDGGIVFKMTTNGTLTTLVPLSNIGGAFPYATLLQDESGNFYGTVAGGGSYNNGTIFKISPAGVFTNLHSFTGGSDGAHPFAGLIQGTDGNFYGTTPYGGDYGYGTVFRISADGRLTNLVEFNGYNGANPITALTQGADGNLYGTTQNGGATDQGVIFRLHLDGPLQVTAQPASQTVYSGTNILLSVATSGGIPLSYQWQMNGSNLVDGGNLFGPDRRTLSITNVASVNAGVYSVIVSNSFGSVSSDGATVQVIVAPPLFTMQPTNQTVTPGATVTFNAAALGSLPLSYHWQKDGTNLVDGARISGSASSSLTLSGVIETNNGIYSVVVSNHLAVIMSSGATLSVIPVSATGTRLAVLHSFSQSGGGWQPNGLMRANDGDLYGTTASGSATRSGAFGTIFKITTNGQFTALLSFTGNDEPTPGFAPLATLVQDTNGNFYGTTQNGGTNGAGNIFKLAPDYTYNNLYSFIGESDGYAPAFPLLLATDGNLYGSAGDVSNGGIFRITPSGQFTTFHSFTDTQGTFPVGALCQAADGNFYGMSSGGGAYGYGTVFKITPEGTLTNFYSFSGGPDGFAPVGALVQGTDGNLYGVTKYSSTNLAGMNFQQEGTALRITTNGALTLLYTFGPTYSNGTYPSAGLILSSDGNFYGTTYGAMSGGLQAGASPVNGTVFRLAPNGTLTTLVAFDGIDGGAHPNSALVEGPDGAFYGTTTTGGTGARGTIFKLSITSSPLFTSQPASQVVASGGDVMFSVAISGAPQLFYQWQKNGTNLSDGPNISGSATRILFLNNVSLSDAGNYSVTVSNTLGSVMSTNAYLTIIAQPVFQSIRMTNGTLRLDWRAMAGQRYQVQFNANLASINWINFGSIINATNDTVTATDIIDSSAQRFYRVVLLP</sequence>
<dbReference type="CDD" id="cd04056">
    <property type="entry name" value="Peptidases_S53"/>
    <property type="match status" value="1"/>
</dbReference>
<dbReference type="SUPFAM" id="SSF54897">
    <property type="entry name" value="Protease propeptides/inhibitors"/>
    <property type="match status" value="1"/>
</dbReference>
<dbReference type="Gene3D" id="3.40.50.200">
    <property type="entry name" value="Peptidase S8/S53 domain"/>
    <property type="match status" value="1"/>
</dbReference>
<dbReference type="InterPro" id="IPR023828">
    <property type="entry name" value="Peptidase_S8_Ser-AS"/>
</dbReference>
<evidence type="ECO:0000313" key="11">
    <source>
        <dbReference type="Proteomes" id="UP000003688"/>
    </source>
</evidence>
<dbReference type="PROSITE" id="PS51695">
    <property type="entry name" value="SEDOLISIN"/>
    <property type="match status" value="1"/>
</dbReference>
<evidence type="ECO:0000313" key="10">
    <source>
        <dbReference type="EMBL" id="EEF58612.1"/>
    </source>
</evidence>
<dbReference type="GO" id="GO:0006508">
    <property type="term" value="P:proteolysis"/>
    <property type="evidence" value="ECO:0007669"/>
    <property type="project" value="UniProtKB-KW"/>
</dbReference>
<dbReference type="InterPro" id="IPR036179">
    <property type="entry name" value="Ig-like_dom_sf"/>
</dbReference>
<dbReference type="STRING" id="320771.Cflav_PD1513"/>
<dbReference type="InterPro" id="IPR003599">
    <property type="entry name" value="Ig_sub"/>
</dbReference>
<comment type="caution">
    <text evidence="10">The sequence shown here is derived from an EMBL/GenBank/DDBJ whole genome shotgun (WGS) entry which is preliminary data.</text>
</comment>
<keyword evidence="7" id="KW-0865">Zymogen</keyword>
<dbReference type="GO" id="GO:0046872">
    <property type="term" value="F:metal ion binding"/>
    <property type="evidence" value="ECO:0007669"/>
    <property type="project" value="UniProtKB-KW"/>
</dbReference>
<dbReference type="Pfam" id="PF07679">
    <property type="entry name" value="I-set"/>
    <property type="match status" value="2"/>
</dbReference>
<dbReference type="InterPro" id="IPR015366">
    <property type="entry name" value="S53_propep"/>
</dbReference>
<feature type="domain" description="Ig-like" evidence="8">
    <location>
        <begin position="666"/>
        <end position="752"/>
    </location>
</feature>
<comment type="cofactor">
    <cofactor evidence="1">
        <name>Ca(2+)</name>
        <dbReference type="ChEBI" id="CHEBI:29108"/>
    </cofactor>
</comment>
<dbReference type="RefSeq" id="WP_007417340.1">
    <property type="nucleotide sequence ID" value="NZ_ABOX02000040.1"/>
</dbReference>
<evidence type="ECO:0000256" key="3">
    <source>
        <dbReference type="ARBA" id="ARBA00022723"/>
    </source>
</evidence>
<keyword evidence="2" id="KW-0645">Protease</keyword>
<accession>B9XNF3</accession>
<evidence type="ECO:0000256" key="4">
    <source>
        <dbReference type="ARBA" id="ARBA00022801"/>
    </source>
</evidence>
<dbReference type="PANTHER" id="PTHR14218:SF15">
    <property type="entry name" value="TRIPEPTIDYL-PEPTIDASE 1"/>
    <property type="match status" value="1"/>
</dbReference>
<dbReference type="Pfam" id="PF13927">
    <property type="entry name" value="Ig_3"/>
    <property type="match status" value="2"/>
</dbReference>
<evidence type="ECO:0000259" key="8">
    <source>
        <dbReference type="PROSITE" id="PS50835"/>
    </source>
</evidence>
<dbReference type="InterPro" id="IPR036852">
    <property type="entry name" value="Peptidase_S8/S53_dom_sf"/>
</dbReference>
<dbReference type="EMBL" id="ABOX02000040">
    <property type="protein sequence ID" value="EEF58612.1"/>
    <property type="molecule type" value="Genomic_DNA"/>
</dbReference>
<dbReference type="NCBIfam" id="TIGR03803">
    <property type="entry name" value="Gloeo_Verruco"/>
    <property type="match status" value="14"/>
</dbReference>
<evidence type="ECO:0000256" key="5">
    <source>
        <dbReference type="ARBA" id="ARBA00022825"/>
    </source>
</evidence>
<protein>
    <submittedName>
        <fullName evidence="10">Peptidase S53 propeptide</fullName>
    </submittedName>
</protein>
<dbReference type="InterPro" id="IPR030400">
    <property type="entry name" value="Sedolisin_dom"/>
</dbReference>
<dbReference type="SMART" id="SM00409">
    <property type="entry name" value="IG"/>
    <property type="match status" value="4"/>
</dbReference>
<dbReference type="SMART" id="SM00944">
    <property type="entry name" value="Pro-kuma_activ"/>
    <property type="match status" value="1"/>
</dbReference>
<dbReference type="SUPFAM" id="SSF63829">
    <property type="entry name" value="Calcium-dependent phosphotriesterase"/>
    <property type="match status" value="4"/>
</dbReference>
<dbReference type="PANTHER" id="PTHR14218">
    <property type="entry name" value="PROTEASE S8 TRIPEPTIDYL PEPTIDASE I CLN2"/>
    <property type="match status" value="1"/>
</dbReference>
<dbReference type="InterPro" id="IPR050819">
    <property type="entry name" value="Tripeptidyl-peptidase_I"/>
</dbReference>
<dbReference type="InterPro" id="IPR007110">
    <property type="entry name" value="Ig-like_dom"/>
</dbReference>
<name>B9XNF3_PEDPL</name>
<dbReference type="InterPro" id="IPR022519">
    <property type="entry name" value="Gloeo/Verruco_rpt"/>
</dbReference>
<dbReference type="InterPro" id="IPR013783">
    <property type="entry name" value="Ig-like_fold"/>
</dbReference>
<evidence type="ECO:0000256" key="1">
    <source>
        <dbReference type="ARBA" id="ARBA00001913"/>
    </source>
</evidence>
<evidence type="ECO:0000256" key="7">
    <source>
        <dbReference type="ARBA" id="ARBA00023145"/>
    </source>
</evidence>
<feature type="domain" description="Ig-like" evidence="8">
    <location>
        <begin position="1114"/>
        <end position="1201"/>
    </location>
</feature>
<dbReference type="SUPFAM" id="SSF48726">
    <property type="entry name" value="Immunoglobulin"/>
    <property type="match status" value="4"/>
</dbReference>
<dbReference type="Proteomes" id="UP000003688">
    <property type="component" value="Unassembled WGS sequence"/>
</dbReference>
<dbReference type="PROSITE" id="PS00138">
    <property type="entry name" value="SUBTILASE_SER"/>
    <property type="match status" value="1"/>
</dbReference>
<dbReference type="SUPFAM" id="SSF52743">
    <property type="entry name" value="Subtilisin-like"/>
    <property type="match status" value="1"/>
</dbReference>
<gene>
    <name evidence="10" type="ORF">Cflav_PD1513</name>
</gene>
<dbReference type="PROSITE" id="PS50835">
    <property type="entry name" value="IG_LIKE"/>
    <property type="match status" value="4"/>
</dbReference>
<keyword evidence="4" id="KW-0378">Hydrolase</keyword>
<evidence type="ECO:0000259" key="9">
    <source>
        <dbReference type="PROSITE" id="PS51695"/>
    </source>
</evidence>
<keyword evidence="3" id="KW-0479">Metal-binding</keyword>
<proteinExistence type="predicted"/>
<dbReference type="GO" id="GO:0004252">
    <property type="term" value="F:serine-type endopeptidase activity"/>
    <property type="evidence" value="ECO:0007669"/>
    <property type="project" value="InterPro"/>
</dbReference>
<organism evidence="10 11">
    <name type="scientific">Pedosphaera parvula (strain Ellin514)</name>
    <dbReference type="NCBI Taxonomy" id="320771"/>
    <lineage>
        <taxon>Bacteria</taxon>
        <taxon>Pseudomonadati</taxon>
        <taxon>Verrucomicrobiota</taxon>
        <taxon>Pedosphaerae</taxon>
        <taxon>Pedosphaerales</taxon>
        <taxon>Pedosphaeraceae</taxon>
        <taxon>Pedosphaera</taxon>
    </lineage>
</organism>
<dbReference type="Gene3D" id="2.60.40.10">
    <property type="entry name" value="Immunoglobulins"/>
    <property type="match status" value="4"/>
</dbReference>
<dbReference type="CDD" id="cd11377">
    <property type="entry name" value="Pro-peptidase_S53"/>
    <property type="match status" value="1"/>
</dbReference>
<feature type="domain" description="Ig-like" evidence="8">
    <location>
        <begin position="1678"/>
        <end position="1764"/>
    </location>
</feature>
<keyword evidence="5" id="KW-0720">Serine protease</keyword>
<keyword evidence="6" id="KW-0106">Calcium</keyword>
<feature type="domain" description="Peptidase S53" evidence="9">
    <location>
        <begin position="222"/>
        <end position="556"/>
    </location>
</feature>
<dbReference type="Pfam" id="PF09286">
    <property type="entry name" value="Pro-kuma_activ"/>
    <property type="match status" value="1"/>
</dbReference>
<keyword evidence="11" id="KW-1185">Reference proteome</keyword>
<feature type="domain" description="Ig-like" evidence="8">
    <location>
        <begin position="1207"/>
        <end position="1293"/>
    </location>
</feature>
<dbReference type="OrthoDB" id="102721at2"/>
<evidence type="ECO:0000256" key="2">
    <source>
        <dbReference type="ARBA" id="ARBA00022670"/>
    </source>
</evidence>
<evidence type="ECO:0000256" key="6">
    <source>
        <dbReference type="ARBA" id="ARBA00022837"/>
    </source>
</evidence>
<dbReference type="InterPro" id="IPR013098">
    <property type="entry name" value="Ig_I-set"/>
</dbReference>
<dbReference type="GO" id="GO:0008240">
    <property type="term" value="F:tripeptidyl-peptidase activity"/>
    <property type="evidence" value="ECO:0007669"/>
    <property type="project" value="TreeGrafter"/>
</dbReference>